<keyword evidence="4 7" id="KW-0067">ATP-binding</keyword>
<keyword evidence="2 7" id="KW-1003">Cell membrane</keyword>
<dbReference type="InterPro" id="IPR003439">
    <property type="entry name" value="ABC_transporter-like_ATP-bd"/>
</dbReference>
<evidence type="ECO:0000256" key="1">
    <source>
        <dbReference type="ARBA" id="ARBA00022448"/>
    </source>
</evidence>
<evidence type="ECO:0000256" key="3">
    <source>
        <dbReference type="ARBA" id="ARBA00022741"/>
    </source>
</evidence>
<dbReference type="PROSITE" id="PS00211">
    <property type="entry name" value="ABC_TRANSPORTER_1"/>
    <property type="match status" value="1"/>
</dbReference>
<dbReference type="InterPro" id="IPR027417">
    <property type="entry name" value="P-loop_NTPase"/>
</dbReference>
<dbReference type="AlphaFoldDB" id="A0A8D5ZN27"/>
<dbReference type="InterPro" id="IPR050093">
    <property type="entry name" value="ABC_SmlMolc_Importer"/>
</dbReference>
<dbReference type="PROSITE" id="PS50893">
    <property type="entry name" value="ABC_TRANSPORTER_2"/>
    <property type="match status" value="1"/>
</dbReference>
<dbReference type="Gene3D" id="3.40.50.300">
    <property type="entry name" value="P-loop containing nucleotide triphosphate hydrolases"/>
    <property type="match status" value="1"/>
</dbReference>
<dbReference type="InterPro" id="IPR003593">
    <property type="entry name" value="AAA+_ATPase"/>
</dbReference>
<evidence type="ECO:0000256" key="7">
    <source>
        <dbReference type="RuleBase" id="RU364083"/>
    </source>
</evidence>
<evidence type="ECO:0000256" key="6">
    <source>
        <dbReference type="ARBA" id="ARBA00023136"/>
    </source>
</evidence>
<comment type="similarity">
    <text evidence="7">Belongs to the ABC transporter superfamily. Spermidine/putrescine importer (TC 3.A.1.11.1) family.</text>
</comment>
<dbReference type="Gene3D" id="2.40.50.100">
    <property type="match status" value="1"/>
</dbReference>
<dbReference type="KEGG" id="pabs:JIR001_13100"/>
<evidence type="ECO:0000256" key="4">
    <source>
        <dbReference type="ARBA" id="ARBA00022840"/>
    </source>
</evidence>
<keyword evidence="6 7" id="KW-0472">Membrane</keyword>
<reference evidence="9" key="1">
    <citation type="journal article" date="2013" name="Int. J. Syst. Evol. Microbiol.">
        <title>Polycladomyces abyssicola gen. nov., sp. nov., a thermophilic filamentous bacterium isolated from hemipelagic sediment.</title>
        <authorList>
            <person name="Tsubouchi T."/>
            <person name="Shimane Y."/>
            <person name="Mori K."/>
            <person name="Usui K."/>
            <person name="Hiraki T."/>
            <person name="Tame A."/>
            <person name="Uematsu K."/>
            <person name="Maruyama T."/>
            <person name="Hatada Y."/>
        </authorList>
    </citation>
    <scope>NUCLEOTIDE SEQUENCE</scope>
    <source>
        <strain evidence="9">JIR-001</strain>
    </source>
</reference>
<dbReference type="InterPro" id="IPR013611">
    <property type="entry name" value="Transp-assoc_OB_typ2"/>
</dbReference>
<reference evidence="9" key="2">
    <citation type="journal article" date="2021" name="Microbiol. Resour. Announc.">
        <title>Complete Genome Sequence of Polycladomyces abyssicola JIR-001T, Isolated from Hemipelagic Sediment in Deep Seawater.</title>
        <authorList>
            <person name="Tsubouchi T."/>
            <person name="Kaneko Y."/>
        </authorList>
    </citation>
    <scope>NUCLEOTIDE SEQUENCE</scope>
    <source>
        <strain evidence="9">JIR-001</strain>
    </source>
</reference>
<accession>A0A8D5ZN27</accession>
<dbReference type="Pfam" id="PF00005">
    <property type="entry name" value="ABC_tran"/>
    <property type="match status" value="1"/>
</dbReference>
<comment type="catalytic activity">
    <reaction evidence="7">
        <text>ATP + H2O + polyamine-[polyamine-binding protein]Side 1 = ADP + phosphate + polyamineSide 2 + [polyamine-binding protein]Side 1.</text>
        <dbReference type="EC" id="7.6.2.11"/>
    </reaction>
</comment>
<evidence type="ECO:0000256" key="5">
    <source>
        <dbReference type="ARBA" id="ARBA00022967"/>
    </source>
</evidence>
<dbReference type="Pfam" id="PF08402">
    <property type="entry name" value="TOBE_2"/>
    <property type="match status" value="1"/>
</dbReference>
<gene>
    <name evidence="7" type="primary">potA</name>
    <name evidence="9" type="ORF">JIR001_13100</name>
</gene>
<comment type="function">
    <text evidence="7">Part of the ABC transporter complex PotABCD involved in spermidine/putrescine import. Responsible for energy coupling to the transport system.</text>
</comment>
<dbReference type="PANTHER" id="PTHR42781:SF4">
    <property type="entry name" value="SPERMIDINE_PUTRESCINE IMPORT ATP-BINDING PROTEIN POTA"/>
    <property type="match status" value="1"/>
</dbReference>
<keyword evidence="5 7" id="KW-1278">Translocase</keyword>
<name>A0A8D5ZN27_9BACL</name>
<comment type="subunit">
    <text evidence="7">The complex is composed of two ATP-binding proteins (PotA), two transmembrane proteins (PotB and PotC) and a solute-binding protein (PotD).</text>
</comment>
<dbReference type="GO" id="GO:0043190">
    <property type="term" value="C:ATP-binding cassette (ABC) transporter complex"/>
    <property type="evidence" value="ECO:0007669"/>
    <property type="project" value="InterPro"/>
</dbReference>
<dbReference type="InterPro" id="IPR005893">
    <property type="entry name" value="PotA-like"/>
</dbReference>
<dbReference type="InterPro" id="IPR008995">
    <property type="entry name" value="Mo/tungstate-bd_C_term_dom"/>
</dbReference>
<organism evidence="9 10">
    <name type="scientific">Polycladomyces abyssicola</name>
    <dbReference type="NCBI Taxonomy" id="1125966"/>
    <lineage>
        <taxon>Bacteria</taxon>
        <taxon>Bacillati</taxon>
        <taxon>Bacillota</taxon>
        <taxon>Bacilli</taxon>
        <taxon>Bacillales</taxon>
        <taxon>Thermoactinomycetaceae</taxon>
        <taxon>Polycladomyces</taxon>
    </lineage>
</organism>
<dbReference type="InterPro" id="IPR017871">
    <property type="entry name" value="ABC_transporter-like_CS"/>
</dbReference>
<dbReference type="GO" id="GO:0016887">
    <property type="term" value="F:ATP hydrolysis activity"/>
    <property type="evidence" value="ECO:0007669"/>
    <property type="project" value="InterPro"/>
</dbReference>
<protein>
    <recommendedName>
        <fullName evidence="7">Spermidine/putrescine import ATP-binding protein PotA</fullName>
        <ecNumber evidence="7">7.6.2.11</ecNumber>
    </recommendedName>
</protein>
<dbReference type="Proteomes" id="UP000677436">
    <property type="component" value="Chromosome"/>
</dbReference>
<evidence type="ECO:0000313" key="9">
    <source>
        <dbReference type="EMBL" id="BCU81527.1"/>
    </source>
</evidence>
<dbReference type="GO" id="GO:0015417">
    <property type="term" value="F:ABC-type polyamine transporter activity"/>
    <property type="evidence" value="ECO:0007669"/>
    <property type="project" value="UniProtKB-EC"/>
</dbReference>
<dbReference type="EC" id="7.6.2.11" evidence="7"/>
<keyword evidence="1 7" id="KW-0813">Transport</keyword>
<sequence length="370" mass="41162">MIGLSRVKLSQVSKTFGEVSAVNQLDLTINEGEFFTLLGPSGCGKTTTLRMIAGFCYPTTGRILFDDQDVTRVPPHYRDTGMVFQNYALFPHMTVAENVAFGLEVRKLPKKEIAERVEQALEQVRLGGFGERRISQLSGGQQQRVALARALVIRPRILLLDEPLSNLDAHLRDEMRTEILSLQRSLGITTIYVTHDQVEALSMSDRIAVFSRGKCQQTGTPEEIYNHPKNAFVASFVGETNLVPVTVKETGADHVTVESGNHLFRVKKGEPDAVPLRTGEGSWFLSIRPEAIRLADGPGSNRVEGWVKLIQFTGTSYHCKVELGDGTVLQALFLNRPDMRGRLRDGERRFFELPEEQLRLIPNTGGGVDD</sequence>
<dbReference type="SUPFAM" id="SSF52540">
    <property type="entry name" value="P-loop containing nucleoside triphosphate hydrolases"/>
    <property type="match status" value="1"/>
</dbReference>
<keyword evidence="10" id="KW-1185">Reference proteome</keyword>
<proteinExistence type="inferred from homology"/>
<evidence type="ECO:0000313" key="10">
    <source>
        <dbReference type="Proteomes" id="UP000677436"/>
    </source>
</evidence>
<feature type="domain" description="ABC transporter" evidence="8">
    <location>
        <begin position="7"/>
        <end position="237"/>
    </location>
</feature>
<dbReference type="PANTHER" id="PTHR42781">
    <property type="entry name" value="SPERMIDINE/PUTRESCINE IMPORT ATP-BINDING PROTEIN POTA"/>
    <property type="match status" value="1"/>
</dbReference>
<dbReference type="GO" id="GO:0005524">
    <property type="term" value="F:ATP binding"/>
    <property type="evidence" value="ECO:0007669"/>
    <property type="project" value="UniProtKB-KW"/>
</dbReference>
<dbReference type="SMART" id="SM00382">
    <property type="entry name" value="AAA"/>
    <property type="match status" value="1"/>
</dbReference>
<dbReference type="FunFam" id="3.40.50.300:FF:000133">
    <property type="entry name" value="Spermidine/putrescine import ATP-binding protein PotA"/>
    <property type="match status" value="1"/>
</dbReference>
<evidence type="ECO:0000256" key="2">
    <source>
        <dbReference type="ARBA" id="ARBA00022475"/>
    </source>
</evidence>
<evidence type="ECO:0000259" key="8">
    <source>
        <dbReference type="PROSITE" id="PS50893"/>
    </source>
</evidence>
<dbReference type="NCBIfam" id="TIGR01187">
    <property type="entry name" value="potA"/>
    <property type="match status" value="1"/>
</dbReference>
<dbReference type="SUPFAM" id="SSF50331">
    <property type="entry name" value="MOP-like"/>
    <property type="match status" value="1"/>
</dbReference>
<dbReference type="EMBL" id="AP024601">
    <property type="protein sequence ID" value="BCU81527.1"/>
    <property type="molecule type" value="Genomic_DNA"/>
</dbReference>
<keyword evidence="3 7" id="KW-0547">Nucleotide-binding</keyword>